<reference evidence="1 2" key="1">
    <citation type="journal article" date="2021" name="Hortic Res">
        <title>Chromosome-scale assembly of the Dendrobium chrysotoxum genome enhances the understanding of orchid evolution.</title>
        <authorList>
            <person name="Zhang Y."/>
            <person name="Zhang G.Q."/>
            <person name="Zhang D."/>
            <person name="Liu X.D."/>
            <person name="Xu X.Y."/>
            <person name="Sun W.H."/>
            <person name="Yu X."/>
            <person name="Zhu X."/>
            <person name="Wang Z.W."/>
            <person name="Zhao X."/>
            <person name="Zhong W.Y."/>
            <person name="Chen H."/>
            <person name="Yin W.L."/>
            <person name="Huang T."/>
            <person name="Niu S.C."/>
            <person name="Liu Z.J."/>
        </authorList>
    </citation>
    <scope>NUCLEOTIDE SEQUENCE [LARGE SCALE GENOMIC DNA]</scope>
    <source>
        <strain evidence="1">Lindl</strain>
    </source>
</reference>
<organism evidence="1 2">
    <name type="scientific">Dendrobium chrysotoxum</name>
    <name type="common">Orchid</name>
    <dbReference type="NCBI Taxonomy" id="161865"/>
    <lineage>
        <taxon>Eukaryota</taxon>
        <taxon>Viridiplantae</taxon>
        <taxon>Streptophyta</taxon>
        <taxon>Embryophyta</taxon>
        <taxon>Tracheophyta</taxon>
        <taxon>Spermatophyta</taxon>
        <taxon>Magnoliopsida</taxon>
        <taxon>Liliopsida</taxon>
        <taxon>Asparagales</taxon>
        <taxon>Orchidaceae</taxon>
        <taxon>Epidendroideae</taxon>
        <taxon>Malaxideae</taxon>
        <taxon>Dendrobiinae</taxon>
        <taxon>Dendrobium</taxon>
    </lineage>
</organism>
<proteinExistence type="predicted"/>
<gene>
    <name evidence="1" type="ORF">IEQ34_014332</name>
</gene>
<dbReference type="EMBL" id="JAGFBR010000013">
    <property type="protein sequence ID" value="KAH0456425.1"/>
    <property type="molecule type" value="Genomic_DNA"/>
</dbReference>
<evidence type="ECO:0000313" key="2">
    <source>
        <dbReference type="Proteomes" id="UP000775213"/>
    </source>
</evidence>
<dbReference type="AlphaFoldDB" id="A0AAV7GKY1"/>
<dbReference type="Proteomes" id="UP000775213">
    <property type="component" value="Unassembled WGS sequence"/>
</dbReference>
<keyword evidence="2" id="KW-1185">Reference proteome</keyword>
<protein>
    <submittedName>
        <fullName evidence="1">Uncharacterized protein</fullName>
    </submittedName>
</protein>
<accession>A0AAV7GKY1</accession>
<evidence type="ECO:0000313" key="1">
    <source>
        <dbReference type="EMBL" id="KAH0456425.1"/>
    </source>
</evidence>
<comment type="caution">
    <text evidence="1">The sequence shown here is derived from an EMBL/GenBank/DDBJ whole genome shotgun (WGS) entry which is preliminary data.</text>
</comment>
<sequence>MYGHSIGACHPISASIPISDNVVVSGVLKILDIIAFIMPTLSIKAMVVPIVIGDAVNSSGLAAGCMESSVALLKPSNKLLVDFSVSLISNEVLKTQLVGVDQNDWLEESLSSPCGGDGEDFHGHEDDVQAMFILKDNRVDEKAFALGGGKRGRRNSKRK</sequence>
<name>A0AAV7GKY1_DENCH</name>